<sequence>MNKLDTRGGIDLIETDHIILRKASFADCDLFAEWESRETVIEHFCTTGKRNLDTITDEFHNVIHDPSREWMTIVEKSSKKPLGKIDITNIDPINDSLNIAIIYLADEAARGKGYGTESMEALLRHAFEELGTHRVTVSHFPDDKVASNLYTKLGFRTEGILKLAGKRSNEYFDMELRAILVEEWDEQNEMKALKA</sequence>
<dbReference type="PANTHER" id="PTHR43792">
    <property type="entry name" value="GNAT FAMILY, PUTATIVE (AFU_ORTHOLOGUE AFUA_3G00765)-RELATED-RELATED"/>
    <property type="match status" value="1"/>
</dbReference>
<feature type="domain" description="N-acetyltransferase" evidence="1">
    <location>
        <begin position="18"/>
        <end position="179"/>
    </location>
</feature>
<evidence type="ECO:0000259" key="1">
    <source>
        <dbReference type="PROSITE" id="PS51186"/>
    </source>
</evidence>
<evidence type="ECO:0000313" key="2">
    <source>
        <dbReference type="EMBL" id="AVM48249.1"/>
    </source>
</evidence>
<name>A0A2S0L4N7_9FIRM</name>
<dbReference type="PROSITE" id="PS51186">
    <property type="entry name" value="GNAT"/>
    <property type="match status" value="1"/>
</dbReference>
<gene>
    <name evidence="2" type="ORF">C5Q96_05070</name>
</gene>
<dbReference type="SUPFAM" id="SSF55729">
    <property type="entry name" value="Acyl-CoA N-acyltransferases (Nat)"/>
    <property type="match status" value="1"/>
</dbReference>
<evidence type="ECO:0000313" key="3">
    <source>
        <dbReference type="Proteomes" id="UP000237883"/>
    </source>
</evidence>
<accession>A0A2S0L4N7</accession>
<dbReference type="Gene3D" id="3.40.630.30">
    <property type="match status" value="1"/>
</dbReference>
<protein>
    <recommendedName>
        <fullName evidence="1">N-acetyltransferase domain-containing protein</fullName>
    </recommendedName>
</protein>
<dbReference type="InterPro" id="IPR000182">
    <property type="entry name" value="GNAT_dom"/>
</dbReference>
<reference evidence="3" key="1">
    <citation type="submission" date="2018-02" db="EMBL/GenBank/DDBJ databases">
        <authorList>
            <person name="Holder M.E."/>
            <person name="Ajami N.J."/>
            <person name="Petrosino J.F."/>
        </authorList>
    </citation>
    <scope>NUCLEOTIDE SEQUENCE [LARGE SCALE GENOMIC DNA]</scope>
    <source>
        <strain evidence="3">CCUG 47132</strain>
    </source>
</reference>
<dbReference type="InterPro" id="IPR051531">
    <property type="entry name" value="N-acetyltransferase"/>
</dbReference>
<dbReference type="CDD" id="cd04301">
    <property type="entry name" value="NAT_SF"/>
    <property type="match status" value="1"/>
</dbReference>
<keyword evidence="3" id="KW-1185">Reference proteome</keyword>
<dbReference type="GO" id="GO:0016747">
    <property type="term" value="F:acyltransferase activity, transferring groups other than amino-acyl groups"/>
    <property type="evidence" value="ECO:0007669"/>
    <property type="project" value="InterPro"/>
</dbReference>
<organism evidence="2 3">
    <name type="scientific">Mogibacterium diversum</name>
    <dbReference type="NCBI Taxonomy" id="114527"/>
    <lineage>
        <taxon>Bacteria</taxon>
        <taxon>Bacillati</taxon>
        <taxon>Bacillota</taxon>
        <taxon>Clostridia</taxon>
        <taxon>Peptostreptococcales</taxon>
        <taxon>Anaerovoracaceae</taxon>
        <taxon>Mogibacterium</taxon>
    </lineage>
</organism>
<dbReference type="KEGG" id="mdv:C5Q96_05070"/>
<dbReference type="AlphaFoldDB" id="A0A2S0L4N7"/>
<dbReference type="Proteomes" id="UP000237883">
    <property type="component" value="Chromosome"/>
</dbReference>
<dbReference type="Pfam" id="PF13302">
    <property type="entry name" value="Acetyltransf_3"/>
    <property type="match status" value="1"/>
</dbReference>
<dbReference type="EMBL" id="CP027228">
    <property type="protein sequence ID" value="AVM48249.1"/>
    <property type="molecule type" value="Genomic_DNA"/>
</dbReference>
<dbReference type="InterPro" id="IPR016181">
    <property type="entry name" value="Acyl_CoA_acyltransferase"/>
</dbReference>
<proteinExistence type="predicted"/>